<dbReference type="PRINTS" id="PR00740">
    <property type="entry name" value="GLHYDRLASE27"/>
</dbReference>
<reference evidence="12 13" key="1">
    <citation type="submission" date="2020-04" db="EMBL/GenBank/DDBJ databases">
        <authorList>
            <person name="Wallbank WR R."/>
            <person name="Pardo Diaz C."/>
            <person name="Kozak K."/>
            <person name="Martin S."/>
            <person name="Jiggins C."/>
            <person name="Moest M."/>
            <person name="Warren A I."/>
            <person name="Byers J.R.P. K."/>
            <person name="Montejo-Kovacevich G."/>
            <person name="Yen C E."/>
        </authorList>
    </citation>
    <scope>NUCLEOTIDE SEQUENCE [LARGE SCALE GENOMIC DNA]</scope>
</reference>
<dbReference type="GO" id="GO:0009311">
    <property type="term" value="P:oligosaccharide metabolic process"/>
    <property type="evidence" value="ECO:0007669"/>
    <property type="project" value="TreeGrafter"/>
</dbReference>
<evidence type="ECO:0000259" key="11">
    <source>
        <dbReference type="Pfam" id="PF17450"/>
    </source>
</evidence>
<dbReference type="InterPro" id="IPR002241">
    <property type="entry name" value="Glyco_hydro_27"/>
</dbReference>
<dbReference type="GO" id="GO:0019377">
    <property type="term" value="P:glycolipid catabolic process"/>
    <property type="evidence" value="ECO:0007669"/>
    <property type="project" value="UniProtKB-ARBA"/>
</dbReference>
<dbReference type="InterPro" id="IPR013780">
    <property type="entry name" value="Glyco_hydro_b"/>
</dbReference>
<gene>
    <name evidence="12" type="ORF">APLA_LOCUS13566</name>
</gene>
<evidence type="ECO:0000256" key="3">
    <source>
        <dbReference type="ARBA" id="ARBA00011738"/>
    </source>
</evidence>
<feature type="domain" description="Alpha galactosidase A C-terminal" evidence="11">
    <location>
        <begin position="390"/>
        <end position="478"/>
    </location>
</feature>
<dbReference type="OrthoDB" id="7370359at2759"/>
<dbReference type="GO" id="GO:0005764">
    <property type="term" value="C:lysosome"/>
    <property type="evidence" value="ECO:0007669"/>
    <property type="project" value="UniProtKB-SubCell"/>
</dbReference>
<keyword evidence="9 10" id="KW-0326">Glycosidase</keyword>
<accession>A0A8S1AZR4</accession>
<dbReference type="CDD" id="cd14792">
    <property type="entry name" value="GH27"/>
    <property type="match status" value="1"/>
</dbReference>
<evidence type="ECO:0000256" key="6">
    <source>
        <dbReference type="ARBA" id="ARBA00023157"/>
    </source>
</evidence>
<evidence type="ECO:0000313" key="12">
    <source>
        <dbReference type="EMBL" id="CAB3251202.1"/>
    </source>
</evidence>
<keyword evidence="7" id="KW-0325">Glycoprotein</keyword>
<dbReference type="AlphaFoldDB" id="A0A8S1AZR4"/>
<name>A0A8S1AZR4_ARCPL</name>
<dbReference type="Pfam" id="PF16499">
    <property type="entry name" value="Melibiase_2"/>
    <property type="match status" value="1"/>
</dbReference>
<keyword evidence="8" id="KW-0458">Lysosome</keyword>
<dbReference type="InterPro" id="IPR035373">
    <property type="entry name" value="Melibiase/NAGA_C"/>
</dbReference>
<evidence type="ECO:0000256" key="8">
    <source>
        <dbReference type="ARBA" id="ARBA00023228"/>
    </source>
</evidence>
<dbReference type="Proteomes" id="UP000494256">
    <property type="component" value="Unassembled WGS sequence"/>
</dbReference>
<dbReference type="InterPro" id="IPR013785">
    <property type="entry name" value="Aldolase_TIM"/>
</dbReference>
<evidence type="ECO:0000256" key="1">
    <source>
        <dbReference type="ARBA" id="ARBA00004371"/>
    </source>
</evidence>
<comment type="similarity">
    <text evidence="2 10">Belongs to the glycosyl hydrolase 27 family.</text>
</comment>
<dbReference type="PANTHER" id="PTHR11452">
    <property type="entry name" value="ALPHA-GALACTOSIDASE/ALPHA-N-ACETYLGALACTOSAMINIDASE"/>
    <property type="match status" value="1"/>
</dbReference>
<dbReference type="Gene3D" id="3.20.20.70">
    <property type="entry name" value="Aldolase class I"/>
    <property type="match status" value="1"/>
</dbReference>
<evidence type="ECO:0000313" key="13">
    <source>
        <dbReference type="Proteomes" id="UP000494256"/>
    </source>
</evidence>
<comment type="caution">
    <text evidence="12">The sequence shown here is derived from an EMBL/GenBank/DDBJ whole genome shotgun (WGS) entry which is preliminary data.</text>
</comment>
<dbReference type="PANTHER" id="PTHR11452:SF66">
    <property type="entry name" value="ALPHA-GALACTOSIDASE"/>
    <property type="match status" value="1"/>
</dbReference>
<keyword evidence="4 10" id="KW-0378">Hydrolase</keyword>
<dbReference type="Gene3D" id="2.60.40.1180">
    <property type="entry name" value="Golgi alpha-mannosidase II"/>
    <property type="match status" value="1"/>
</dbReference>
<dbReference type="FunFam" id="3.20.20.70:FF:000070">
    <property type="entry name" value="Alpha-galactosidase"/>
    <property type="match status" value="1"/>
</dbReference>
<evidence type="ECO:0000256" key="7">
    <source>
        <dbReference type="ARBA" id="ARBA00023180"/>
    </source>
</evidence>
<evidence type="ECO:0000256" key="10">
    <source>
        <dbReference type="RuleBase" id="RU361168"/>
    </source>
</evidence>
<proteinExistence type="inferred from homology"/>
<dbReference type="EMBL" id="CADEBD010000353">
    <property type="protein sequence ID" value="CAB3251202.1"/>
    <property type="molecule type" value="Genomic_DNA"/>
</dbReference>
<dbReference type="GO" id="GO:0004557">
    <property type="term" value="F:alpha-galactosidase activity"/>
    <property type="evidence" value="ECO:0007669"/>
    <property type="project" value="TreeGrafter"/>
</dbReference>
<dbReference type="Pfam" id="PF17450">
    <property type="entry name" value="Melibiase_2_C"/>
    <property type="match status" value="1"/>
</dbReference>
<comment type="subunit">
    <text evidence="3 10">Homodimer.</text>
</comment>
<evidence type="ECO:0000256" key="5">
    <source>
        <dbReference type="ARBA" id="ARBA00023098"/>
    </source>
</evidence>
<comment type="subcellular location">
    <subcellularLocation>
        <location evidence="1">Lysosome</location>
    </subcellularLocation>
</comment>
<keyword evidence="5" id="KW-0443">Lipid metabolism</keyword>
<dbReference type="InterPro" id="IPR017853">
    <property type="entry name" value="GH"/>
</dbReference>
<evidence type="ECO:0000256" key="4">
    <source>
        <dbReference type="ARBA" id="ARBA00022801"/>
    </source>
</evidence>
<dbReference type="GO" id="GO:0016020">
    <property type="term" value="C:membrane"/>
    <property type="evidence" value="ECO:0007669"/>
    <property type="project" value="GOC"/>
</dbReference>
<dbReference type="SUPFAM" id="SSF51445">
    <property type="entry name" value="(Trans)glycosidases"/>
    <property type="match status" value="1"/>
</dbReference>
<dbReference type="EC" id="3.2.1.-" evidence="10"/>
<keyword evidence="6 10" id="KW-1015">Disulfide bond</keyword>
<organism evidence="12 13">
    <name type="scientific">Arctia plantaginis</name>
    <name type="common">Wood tiger moth</name>
    <name type="synonym">Phalaena plantaginis</name>
    <dbReference type="NCBI Taxonomy" id="874455"/>
    <lineage>
        <taxon>Eukaryota</taxon>
        <taxon>Metazoa</taxon>
        <taxon>Ecdysozoa</taxon>
        <taxon>Arthropoda</taxon>
        <taxon>Hexapoda</taxon>
        <taxon>Insecta</taxon>
        <taxon>Pterygota</taxon>
        <taxon>Neoptera</taxon>
        <taxon>Endopterygota</taxon>
        <taxon>Lepidoptera</taxon>
        <taxon>Glossata</taxon>
        <taxon>Ditrysia</taxon>
        <taxon>Noctuoidea</taxon>
        <taxon>Erebidae</taxon>
        <taxon>Arctiinae</taxon>
        <taxon>Arctia</taxon>
    </lineage>
</organism>
<dbReference type="GO" id="GO:0016139">
    <property type="term" value="P:glycoside catabolic process"/>
    <property type="evidence" value="ECO:0007669"/>
    <property type="project" value="TreeGrafter"/>
</dbReference>
<protein>
    <recommendedName>
        <fullName evidence="10">Alpha-galactosidase</fullName>
        <ecNumber evidence="10">3.2.1.-</ecNumber>
    </recommendedName>
</protein>
<evidence type="ECO:0000256" key="2">
    <source>
        <dbReference type="ARBA" id="ARBA00009743"/>
    </source>
</evidence>
<dbReference type="SUPFAM" id="SSF51011">
    <property type="entry name" value="Glycosyl hydrolase domain"/>
    <property type="match status" value="1"/>
</dbReference>
<sequence length="517" mass="59421">MALLERKEVNYLCFKRTKSKEKFTAIEYLLRVRNRPRAKERLQKANEIEEVNYDKSKIGKKYSTILSSLCNVVMLTRKRFHIVTTLVLAGLSTTLALDNGLALTPPMGWLTWERFRCITDCEKYPNECISESLIKRTADFMVSEGYLEAGYEYLGIDDCWLEKTRGPDGRLVPDKKRFPNGMKAVADYIHSKGLKFGMYEDYGTKTCAGYPGVLGNEKLDIETFVEWEIDYLKLDGCYVNISQMDDGYPAFGKMLNETGRYILYSCSWPAYMEPDFVHPNYESIAKHCNLWRNWDDIEDSWSSLTKIMDWFGDNQNRFAKYAGPGHWNDPDMLLIGNFGLSLDQARVQMAVWAVLAAPLLISTDLATIRPEFKEILLNKDIIAVNQDPMGKQGLRVWKKTDRGTKARLEIWSRELHDGSFALAFVSQRDDGIPYAASFNFDDMSLTPADYEIYDLYKDEKMRLLKSNEDFEVRINPTGVKFYKFVPMRSNEDVKIAGITTRPVTADAVVNSVLNKLD</sequence>
<evidence type="ECO:0000256" key="9">
    <source>
        <dbReference type="ARBA" id="ARBA00023295"/>
    </source>
</evidence>